<feature type="region of interest" description="Disordered" evidence="4">
    <location>
        <begin position="104"/>
        <end position="139"/>
    </location>
</feature>
<dbReference type="Gene3D" id="3.30.110.10">
    <property type="entry name" value="Translation initiation factor 3 (IF-3), C-terminal domain"/>
    <property type="match status" value="1"/>
</dbReference>
<dbReference type="RefSeq" id="XP_003293380.1">
    <property type="nucleotide sequence ID" value="XM_003293332.1"/>
</dbReference>
<dbReference type="eggNOG" id="ENOG502RFXF">
    <property type="taxonomic scope" value="Eukaryota"/>
</dbReference>
<dbReference type="InterPro" id="IPR001288">
    <property type="entry name" value="Translation_initiation_fac_3"/>
</dbReference>
<gene>
    <name evidence="5" type="ORF">DICPUDRAFT_83936</name>
</gene>
<dbReference type="AlphaFoldDB" id="F1A140"/>
<dbReference type="GO" id="GO:0005739">
    <property type="term" value="C:mitochondrion"/>
    <property type="evidence" value="ECO:0000318"/>
    <property type="project" value="GO_Central"/>
</dbReference>
<dbReference type="PANTHER" id="PTHR10938">
    <property type="entry name" value="TRANSLATION INITIATION FACTOR IF-3"/>
    <property type="match status" value="1"/>
</dbReference>
<dbReference type="Proteomes" id="UP000001064">
    <property type="component" value="Unassembled WGS sequence"/>
</dbReference>
<keyword evidence="2" id="KW-0396">Initiation factor</keyword>
<dbReference type="OrthoDB" id="21573at2759"/>
<accession>F1A140</accession>
<keyword evidence="3" id="KW-0648">Protein biosynthesis</keyword>
<dbReference type="SUPFAM" id="SSF55200">
    <property type="entry name" value="Translation initiation factor IF3, C-terminal domain"/>
    <property type="match status" value="1"/>
</dbReference>
<dbReference type="GO" id="GO:0070124">
    <property type="term" value="P:mitochondrial translational initiation"/>
    <property type="evidence" value="ECO:0000318"/>
    <property type="project" value="GO_Central"/>
</dbReference>
<organism evidence="5 6">
    <name type="scientific">Dictyostelium purpureum</name>
    <name type="common">Slime mold</name>
    <dbReference type="NCBI Taxonomy" id="5786"/>
    <lineage>
        <taxon>Eukaryota</taxon>
        <taxon>Amoebozoa</taxon>
        <taxon>Evosea</taxon>
        <taxon>Eumycetozoa</taxon>
        <taxon>Dictyostelia</taxon>
        <taxon>Dictyosteliales</taxon>
        <taxon>Dictyosteliaceae</taxon>
        <taxon>Dictyostelium</taxon>
    </lineage>
</organism>
<dbReference type="OMA" id="ETERYHE"/>
<evidence type="ECO:0000256" key="2">
    <source>
        <dbReference type="ARBA" id="ARBA00022540"/>
    </source>
</evidence>
<dbReference type="KEGG" id="dpp:DICPUDRAFT_83936"/>
<dbReference type="FunCoup" id="F1A140">
    <property type="interactions" value="15"/>
</dbReference>
<feature type="region of interest" description="Disordered" evidence="4">
    <location>
        <begin position="554"/>
        <end position="589"/>
    </location>
</feature>
<evidence type="ECO:0000313" key="5">
    <source>
        <dbReference type="EMBL" id="EGC30093.1"/>
    </source>
</evidence>
<dbReference type="STRING" id="5786.F1A140"/>
<dbReference type="InParanoid" id="F1A140"/>
<dbReference type="GO" id="GO:0043022">
    <property type="term" value="F:ribosome binding"/>
    <property type="evidence" value="ECO:0000318"/>
    <property type="project" value="GO_Central"/>
</dbReference>
<protein>
    <submittedName>
        <fullName evidence="5">Uncharacterized protein</fullName>
    </submittedName>
</protein>
<reference evidence="6" key="1">
    <citation type="journal article" date="2011" name="Genome Biol.">
        <title>Comparative genomics of the social amoebae Dictyostelium discoideum and Dictyostelium purpureum.</title>
        <authorList>
            <consortium name="US DOE Joint Genome Institute (JGI-PGF)"/>
            <person name="Sucgang R."/>
            <person name="Kuo A."/>
            <person name="Tian X."/>
            <person name="Salerno W."/>
            <person name="Parikh A."/>
            <person name="Feasley C.L."/>
            <person name="Dalin E."/>
            <person name="Tu H."/>
            <person name="Huang E."/>
            <person name="Barry K."/>
            <person name="Lindquist E."/>
            <person name="Shapiro H."/>
            <person name="Bruce D."/>
            <person name="Schmutz J."/>
            <person name="Salamov A."/>
            <person name="Fey P."/>
            <person name="Gaudet P."/>
            <person name="Anjard C."/>
            <person name="Babu M.M."/>
            <person name="Basu S."/>
            <person name="Bushmanova Y."/>
            <person name="van der Wel H."/>
            <person name="Katoh-Kurasawa M."/>
            <person name="Dinh C."/>
            <person name="Coutinho P.M."/>
            <person name="Saito T."/>
            <person name="Elias M."/>
            <person name="Schaap P."/>
            <person name="Kay R.R."/>
            <person name="Henrissat B."/>
            <person name="Eichinger L."/>
            <person name="Rivero F."/>
            <person name="Putnam N.H."/>
            <person name="West C.M."/>
            <person name="Loomis W.F."/>
            <person name="Chisholm R.L."/>
            <person name="Shaulsky G."/>
            <person name="Strassmann J.E."/>
            <person name="Queller D.C."/>
            <person name="Kuspa A."/>
            <person name="Grigoriev I.V."/>
        </authorList>
    </citation>
    <scope>NUCLEOTIDE SEQUENCE [LARGE SCALE GENOMIC DNA]</scope>
    <source>
        <strain evidence="6">QSDP1</strain>
    </source>
</reference>
<keyword evidence="6" id="KW-1185">Reference proteome</keyword>
<proteinExistence type="inferred from homology"/>
<dbReference type="PANTHER" id="PTHR10938:SF0">
    <property type="entry name" value="TRANSLATION INITIATION FACTOR IF-3, MITOCHONDRIAL"/>
    <property type="match status" value="1"/>
</dbReference>
<dbReference type="InterPro" id="IPR036788">
    <property type="entry name" value="T_IF-3_C_sf"/>
</dbReference>
<dbReference type="VEuPathDB" id="AmoebaDB:DICPUDRAFT_83936"/>
<comment type="similarity">
    <text evidence="1">Belongs to the IF-3 family.</text>
</comment>
<feature type="compositionally biased region" description="Low complexity" evidence="4">
    <location>
        <begin position="564"/>
        <end position="573"/>
    </location>
</feature>
<dbReference type="EMBL" id="GL871359">
    <property type="protein sequence ID" value="EGC30093.1"/>
    <property type="molecule type" value="Genomic_DNA"/>
</dbReference>
<dbReference type="GO" id="GO:0032790">
    <property type="term" value="P:ribosome disassembly"/>
    <property type="evidence" value="ECO:0000318"/>
    <property type="project" value="GO_Central"/>
</dbReference>
<dbReference type="GO" id="GO:0003743">
    <property type="term" value="F:translation initiation factor activity"/>
    <property type="evidence" value="ECO:0000318"/>
    <property type="project" value="GO_Central"/>
</dbReference>
<evidence type="ECO:0000313" key="6">
    <source>
        <dbReference type="Proteomes" id="UP000001064"/>
    </source>
</evidence>
<dbReference type="GeneID" id="10511227"/>
<name>F1A140_DICPU</name>
<sequence length="589" mass="69606">MLSLTNKLLKNSNSNKSLLLFLNCGKLNFTSTKGIEKEFEKESKKETERYHEELDDFYSNGKEKLSKSKRLINQKKSKRVAPVEVFRNAIDSNKDAPQVDYVEGKLHSFPPLPGSRRTKLRNYEEDEDDYNDYEDYGVQTKSKNKYNSKKSRRYEEDDEDDEDFEDIEDFEELENIKPPVEWESSEKDDFDKEDWERGFYNEAEIRKLKHQAKLKREKEIFMAEQRKKRLLKSGFQYINDVEKKRTDLAAQIREKGDRRLKHFKHPILSENDDLALITFKFFKLLYLTNEDVLYNDDVLDIPSKISVQDVDGTKIGEMTGPEAYRIAYIRKLDIFLQYTPVGSVIARLMRMEDFIKITEKKFLEENQKKLDSATKQTKNVLFSSTISENDKQTKINQVKNFLLKRHTVEATLTFKEVIDDSVATEFFEALESQLTGIAKPQANYGKKGGKIASRFYHPLNVKDRDNYLKKMQKDETESEKRLREQLEREEIDRCEERGEEPDMAAISVKVSEIVRKKRLEELFDEKDLFLLMEDERKNQKKVKNEYLNQEKNKLAPTAGETLSNKQIKQNINKNKNKLKREQKDEEELF</sequence>
<evidence type="ECO:0000256" key="4">
    <source>
        <dbReference type="SAM" id="MobiDB-lite"/>
    </source>
</evidence>
<feature type="compositionally biased region" description="Acidic residues" evidence="4">
    <location>
        <begin position="124"/>
        <end position="135"/>
    </location>
</feature>
<evidence type="ECO:0000256" key="1">
    <source>
        <dbReference type="ARBA" id="ARBA00005439"/>
    </source>
</evidence>
<evidence type="ECO:0000256" key="3">
    <source>
        <dbReference type="ARBA" id="ARBA00022917"/>
    </source>
</evidence>